<feature type="region of interest" description="Disordered" evidence="1">
    <location>
        <begin position="1"/>
        <end position="22"/>
    </location>
</feature>
<sequence length="276" mass="32175">MSRSETDEQQHHRGLQDTQALKDLMAEVDKMATDLGDALLHEQPKSEKDAIDHEEQWHTALQQAMGRSPDPMNDWEVPINSSLPRKKDDFQKKIDNHLSIALRQIAFVSHLNQNWIPKIYENINEDNRRQLMLRDEYTKIAKSFACAYQHATAWRMLKDFRDNSPAARQEKANQAKQEIKDEKEVMLRALIKGALSKHRPSGGWERYDLAAPVIASVLHPLIQEYSLPLPDDIDLLSEKIRKLIFTEPRLRKIYNENGIQPVPEPHKMRKVNFTFR</sequence>
<name>A0A857GMQ8_9GAMM</name>
<reference evidence="2 3" key="1">
    <citation type="submission" date="2017-10" db="EMBL/GenBank/DDBJ databases">
        <title>Coral associated bacteria.</title>
        <authorList>
            <person name="Wang X."/>
        </authorList>
    </citation>
    <scope>NUCLEOTIDE SEQUENCE [LARGE SCALE GENOMIC DNA]</scope>
    <source>
        <strain evidence="2 3">SCSIO 43005</strain>
    </source>
</reference>
<dbReference type="AlphaFoldDB" id="A0A857GMQ8"/>
<dbReference type="KEGG" id="hmd:CTT34_09115"/>
<evidence type="ECO:0000256" key="1">
    <source>
        <dbReference type="SAM" id="MobiDB-lite"/>
    </source>
</evidence>
<proteinExistence type="predicted"/>
<organism evidence="2 3">
    <name type="scientific">Vreelandella aquamarina</name>
    <dbReference type="NCBI Taxonomy" id="77097"/>
    <lineage>
        <taxon>Bacteria</taxon>
        <taxon>Pseudomonadati</taxon>
        <taxon>Pseudomonadota</taxon>
        <taxon>Gammaproteobacteria</taxon>
        <taxon>Oceanospirillales</taxon>
        <taxon>Halomonadaceae</taxon>
        <taxon>Vreelandella</taxon>
    </lineage>
</organism>
<evidence type="ECO:0000313" key="2">
    <source>
        <dbReference type="EMBL" id="QHD49834.1"/>
    </source>
</evidence>
<feature type="compositionally biased region" description="Basic and acidic residues" evidence="1">
    <location>
        <begin position="1"/>
        <end position="15"/>
    </location>
</feature>
<accession>A0A857GMQ8</accession>
<dbReference type="RefSeq" id="WP_159342140.1">
    <property type="nucleotide sequence ID" value="NZ_CP024621.1"/>
</dbReference>
<dbReference type="OrthoDB" id="6160653at2"/>
<dbReference type="EMBL" id="CP024621">
    <property type="protein sequence ID" value="QHD49834.1"/>
    <property type="molecule type" value="Genomic_DNA"/>
</dbReference>
<protein>
    <submittedName>
        <fullName evidence="2">Uncharacterized protein</fullName>
    </submittedName>
</protein>
<dbReference type="Proteomes" id="UP000463949">
    <property type="component" value="Chromosome"/>
</dbReference>
<evidence type="ECO:0000313" key="3">
    <source>
        <dbReference type="Proteomes" id="UP000463949"/>
    </source>
</evidence>
<gene>
    <name evidence="2" type="ORF">CTT34_09115</name>
</gene>